<accession>A0AAR2K0Y6</accession>
<dbReference type="SMART" id="SM00034">
    <property type="entry name" value="CLECT"/>
    <property type="match status" value="1"/>
</dbReference>
<dbReference type="Pfam" id="PF00059">
    <property type="entry name" value="Lectin_C"/>
    <property type="match status" value="1"/>
</dbReference>
<dbReference type="SUPFAM" id="SSF56436">
    <property type="entry name" value="C-type lectin-like"/>
    <property type="match status" value="1"/>
</dbReference>
<evidence type="ECO:0000256" key="1">
    <source>
        <dbReference type="ARBA" id="ARBA00022734"/>
    </source>
</evidence>
<evidence type="ECO:0000313" key="7">
    <source>
        <dbReference type="Proteomes" id="UP001501920"/>
    </source>
</evidence>
<keyword evidence="4" id="KW-0812">Transmembrane</keyword>
<proteinExistence type="predicted"/>
<reference evidence="6" key="3">
    <citation type="submission" date="2025-09" db="UniProtKB">
        <authorList>
            <consortium name="Ensembl"/>
        </authorList>
    </citation>
    <scope>IDENTIFICATION</scope>
</reference>
<evidence type="ECO:0000256" key="3">
    <source>
        <dbReference type="SAM" id="Coils"/>
    </source>
</evidence>
<keyword evidence="3" id="KW-0175">Coiled coil</keyword>
<dbReference type="InterPro" id="IPR016186">
    <property type="entry name" value="C-type_lectin-like/link_sf"/>
</dbReference>
<keyword evidence="2" id="KW-1015">Disulfide bond</keyword>
<dbReference type="GeneID" id="108410679"/>
<dbReference type="InterPro" id="IPR016187">
    <property type="entry name" value="CTDL_fold"/>
</dbReference>
<feature type="domain" description="C-type lectin" evidence="5">
    <location>
        <begin position="175"/>
        <end position="291"/>
    </location>
</feature>
<dbReference type="InterPro" id="IPR001304">
    <property type="entry name" value="C-type_lectin-like"/>
</dbReference>
<name>A0AAR2K0Y6_PYGNA</name>
<dbReference type="InterPro" id="IPR018378">
    <property type="entry name" value="C-type_lectin_CS"/>
</dbReference>
<evidence type="ECO:0000259" key="5">
    <source>
        <dbReference type="PROSITE" id="PS50041"/>
    </source>
</evidence>
<feature type="coiled-coil region" evidence="3">
    <location>
        <begin position="105"/>
        <end position="167"/>
    </location>
</feature>
<reference evidence="6" key="2">
    <citation type="submission" date="2025-08" db="UniProtKB">
        <authorList>
            <consortium name="Ensembl"/>
        </authorList>
    </citation>
    <scope>IDENTIFICATION</scope>
</reference>
<evidence type="ECO:0000256" key="2">
    <source>
        <dbReference type="ARBA" id="ARBA00023157"/>
    </source>
</evidence>
<keyword evidence="4" id="KW-1133">Transmembrane helix</keyword>
<dbReference type="PROSITE" id="PS50041">
    <property type="entry name" value="C_TYPE_LECTIN_2"/>
    <property type="match status" value="1"/>
</dbReference>
<sequence>MSQIVSDDLICLEELDRGDKVEMVVNLYGRADLVRSQDRGTEDKNTKGISQTQKVTESCTIGSRFYRLMAACLGLLCVLLLTAITLLWIKTYWLQNSYTNLTLEKDRLQTNYTNMIIERDQLQTNFTNLTIDRDQLYSSYTNLTLEKDRLTTEGDKLQRKLSEIEKANQKGWLYFNSSIYYITTEKKNWRESKEDCRKRGANLVIINSRMEQDFIEMLRRGQWAWIGLTDSASEGVWKWVDGSALTTGFWKADEPNSRTGDEDCVITGYVSDPVKNWADYSCKDDFVWICEMRIFS</sequence>
<reference evidence="6 7" key="1">
    <citation type="submission" date="2020-10" db="EMBL/GenBank/DDBJ databases">
        <title>Pygocentrus nattereri (red-bellied piranha) genome, fPygNat1, primary haplotype.</title>
        <authorList>
            <person name="Myers G."/>
            <person name="Meyer A."/>
            <person name="Karagic N."/>
            <person name="Pippel M."/>
            <person name="Winkler S."/>
            <person name="Tracey A."/>
            <person name="Wood J."/>
            <person name="Formenti G."/>
            <person name="Howe K."/>
            <person name="Fedrigo O."/>
            <person name="Jarvis E.D."/>
        </authorList>
    </citation>
    <scope>NUCLEOTIDE SEQUENCE [LARGE SCALE GENOMIC DNA]</scope>
</reference>
<dbReference type="AlphaFoldDB" id="A0AAR2K0Y6"/>
<dbReference type="Gene3D" id="1.20.5.400">
    <property type="match status" value="1"/>
</dbReference>
<dbReference type="Gene3D" id="3.10.100.10">
    <property type="entry name" value="Mannose-Binding Protein A, subunit A"/>
    <property type="match status" value="1"/>
</dbReference>
<feature type="transmembrane region" description="Helical" evidence="4">
    <location>
        <begin position="68"/>
        <end position="89"/>
    </location>
</feature>
<keyword evidence="1" id="KW-0430">Lectin</keyword>
<dbReference type="PANTHER" id="PTHR22803">
    <property type="entry name" value="MANNOSE, PHOSPHOLIPASE, LECTIN RECEPTOR RELATED"/>
    <property type="match status" value="1"/>
</dbReference>
<keyword evidence="4" id="KW-0472">Membrane</keyword>
<evidence type="ECO:0000256" key="4">
    <source>
        <dbReference type="SAM" id="Phobius"/>
    </source>
</evidence>
<dbReference type="RefSeq" id="XP_017537370.1">
    <property type="nucleotide sequence ID" value="XM_017681881.2"/>
</dbReference>
<protein>
    <recommendedName>
        <fullName evidence="5">C-type lectin domain-containing protein</fullName>
    </recommendedName>
</protein>
<dbReference type="GeneTree" id="ENSGT01020000230338"/>
<evidence type="ECO:0000313" key="6">
    <source>
        <dbReference type="Ensembl" id="ENSPNAP00000057968.1"/>
    </source>
</evidence>
<dbReference type="GO" id="GO:0030246">
    <property type="term" value="F:carbohydrate binding"/>
    <property type="evidence" value="ECO:0007669"/>
    <property type="project" value="UniProtKB-KW"/>
</dbReference>
<dbReference type="Ensembl" id="ENSPNAT00000068772.1">
    <property type="protein sequence ID" value="ENSPNAP00000057968.1"/>
    <property type="gene ID" value="ENSPNAG00000031626.1"/>
</dbReference>
<dbReference type="Proteomes" id="UP001501920">
    <property type="component" value="Chromosome 22"/>
</dbReference>
<keyword evidence="7" id="KW-1185">Reference proteome</keyword>
<dbReference type="InterPro" id="IPR033989">
    <property type="entry name" value="CD209-like_CTLD"/>
</dbReference>
<dbReference type="PROSITE" id="PS00615">
    <property type="entry name" value="C_TYPE_LECTIN_1"/>
    <property type="match status" value="1"/>
</dbReference>
<dbReference type="CDD" id="cd03590">
    <property type="entry name" value="CLECT_DC-SIGN_like"/>
    <property type="match status" value="1"/>
</dbReference>
<dbReference type="InterPro" id="IPR050111">
    <property type="entry name" value="C-type_lectin/snaclec_domain"/>
</dbReference>
<organism evidence="6 7">
    <name type="scientific">Pygocentrus nattereri</name>
    <name type="common">Red-bellied piranha</name>
    <dbReference type="NCBI Taxonomy" id="42514"/>
    <lineage>
        <taxon>Eukaryota</taxon>
        <taxon>Metazoa</taxon>
        <taxon>Chordata</taxon>
        <taxon>Craniata</taxon>
        <taxon>Vertebrata</taxon>
        <taxon>Euteleostomi</taxon>
        <taxon>Actinopterygii</taxon>
        <taxon>Neopterygii</taxon>
        <taxon>Teleostei</taxon>
        <taxon>Ostariophysi</taxon>
        <taxon>Characiformes</taxon>
        <taxon>Characoidei</taxon>
        <taxon>Pygocentrus</taxon>
    </lineage>
</organism>